<evidence type="ECO:0000259" key="7">
    <source>
        <dbReference type="Pfam" id="PF03460"/>
    </source>
</evidence>
<dbReference type="InterPro" id="IPR006066">
    <property type="entry name" value="NO2/SO3_Rdtase_FeS/sirohaem_BS"/>
</dbReference>
<keyword evidence="3" id="KW-0479">Metal-binding</keyword>
<reference evidence="8 9" key="1">
    <citation type="submission" date="2019-01" db="EMBL/GenBank/DDBJ databases">
        <title>Sinorhodobacter populi sp. nov. isolated from the symptomatic bark tissue of Populus euramericana canker.</title>
        <authorList>
            <person name="Xu G."/>
        </authorList>
    </citation>
    <scope>NUCLEOTIDE SEQUENCE [LARGE SCALE GENOMIC DNA]</scope>
    <source>
        <strain evidence="8 9">2D-5</strain>
    </source>
</reference>
<dbReference type="InterPro" id="IPR005117">
    <property type="entry name" value="NiRdtase/SiRdtase_haem-b_fer"/>
</dbReference>
<dbReference type="GO" id="GO:0016491">
    <property type="term" value="F:oxidoreductase activity"/>
    <property type="evidence" value="ECO:0007669"/>
    <property type="project" value="UniProtKB-KW"/>
</dbReference>
<dbReference type="Proteomes" id="UP000285710">
    <property type="component" value="Unassembled WGS sequence"/>
</dbReference>
<sequence length="369" mass="38479">MTVRGWCPGALRPMASGDGLVLRIRPHAGRLTAGAVRALADLAQDHGNGLIDLGSRAHLQLRGLTEAALPAAHAVLEGLGLLDPDPEAEARRNILTTPVWTGDETPRLVAALEAALADAPPLPAKFGFAVDTGAAAVLGGASADIRIERAERSLILRADGMAMGVPVTVEDAPHRAVELARWFAAHRGAARRMAGLRPPMEASVPPLTGAPLQPGPGPLGFCVGLPFGRITAALLRDLTGTPVRLTPWRSLLLEGVSNITPREGLITDPADPLLRISACTGTPGCLSASVETRALARELAGRLPEGATLHISGCAKGCAHPAPADLTLTGREGRYDLVIRGKPGDTPILGGLTRRDILRPRFLRDPLAP</sequence>
<dbReference type="GO" id="GO:0051539">
    <property type="term" value="F:4 iron, 4 sulfur cluster binding"/>
    <property type="evidence" value="ECO:0007669"/>
    <property type="project" value="UniProtKB-KW"/>
</dbReference>
<dbReference type="PANTHER" id="PTHR32439">
    <property type="entry name" value="FERREDOXIN--NITRITE REDUCTASE, CHLOROPLASTIC"/>
    <property type="match status" value="1"/>
</dbReference>
<dbReference type="InterPro" id="IPR045854">
    <property type="entry name" value="NO2/SO3_Rdtase_4Fe4S_sf"/>
</dbReference>
<name>A0A443J1X4_9RHOB</name>
<dbReference type="SUPFAM" id="SSF55124">
    <property type="entry name" value="Nitrite/Sulfite reductase N-terminal domain-like"/>
    <property type="match status" value="2"/>
</dbReference>
<evidence type="ECO:0000256" key="6">
    <source>
        <dbReference type="ARBA" id="ARBA00023014"/>
    </source>
</evidence>
<evidence type="ECO:0000313" key="8">
    <source>
        <dbReference type="EMBL" id="RWR14422.1"/>
    </source>
</evidence>
<evidence type="ECO:0000313" key="9">
    <source>
        <dbReference type="Proteomes" id="UP000285710"/>
    </source>
</evidence>
<accession>A0A443J1X4</accession>
<evidence type="ECO:0000256" key="3">
    <source>
        <dbReference type="ARBA" id="ARBA00022723"/>
    </source>
</evidence>
<comment type="caution">
    <text evidence="8">The sequence shown here is derived from an EMBL/GenBank/DDBJ whole genome shotgun (WGS) entry which is preliminary data.</text>
</comment>
<evidence type="ECO:0000256" key="2">
    <source>
        <dbReference type="ARBA" id="ARBA00022617"/>
    </source>
</evidence>
<dbReference type="Gene3D" id="3.90.480.20">
    <property type="match status" value="1"/>
</dbReference>
<dbReference type="SUPFAM" id="SSF56014">
    <property type="entry name" value="Nitrite and sulphite reductase 4Fe-4S domain-like"/>
    <property type="match status" value="1"/>
</dbReference>
<evidence type="ECO:0000256" key="5">
    <source>
        <dbReference type="ARBA" id="ARBA00023004"/>
    </source>
</evidence>
<evidence type="ECO:0000256" key="1">
    <source>
        <dbReference type="ARBA" id="ARBA00022485"/>
    </source>
</evidence>
<dbReference type="EMBL" id="SAUW01000003">
    <property type="protein sequence ID" value="RWR14422.1"/>
    <property type="molecule type" value="Genomic_DNA"/>
</dbReference>
<dbReference type="Gene3D" id="3.30.413.10">
    <property type="entry name" value="Sulfite Reductase Hemoprotein, domain 1"/>
    <property type="match status" value="1"/>
</dbReference>
<dbReference type="RefSeq" id="WP_128268949.1">
    <property type="nucleotide sequence ID" value="NZ_SAUW01000003.1"/>
</dbReference>
<dbReference type="GO" id="GO:0020037">
    <property type="term" value="F:heme binding"/>
    <property type="evidence" value="ECO:0007669"/>
    <property type="project" value="InterPro"/>
</dbReference>
<dbReference type="Pfam" id="PF03460">
    <property type="entry name" value="NIR_SIR_ferr"/>
    <property type="match status" value="1"/>
</dbReference>
<protein>
    <recommendedName>
        <fullName evidence="7">Nitrite/Sulfite reductase ferredoxin-like domain-containing protein</fullName>
    </recommendedName>
</protein>
<dbReference type="PROSITE" id="PS00365">
    <property type="entry name" value="NIR_SIR"/>
    <property type="match status" value="1"/>
</dbReference>
<proteinExistence type="predicted"/>
<evidence type="ECO:0000256" key="4">
    <source>
        <dbReference type="ARBA" id="ARBA00023002"/>
    </source>
</evidence>
<keyword evidence="9" id="KW-1185">Reference proteome</keyword>
<feature type="domain" description="Nitrite/Sulfite reductase ferredoxin-like" evidence="7">
    <location>
        <begin position="13"/>
        <end position="76"/>
    </location>
</feature>
<keyword evidence="2" id="KW-0349">Heme</keyword>
<dbReference type="AlphaFoldDB" id="A0A443J1X4"/>
<dbReference type="InterPro" id="IPR036136">
    <property type="entry name" value="Nit/Sulf_reduc_fer-like_dom_sf"/>
</dbReference>
<dbReference type="InterPro" id="IPR051329">
    <property type="entry name" value="NIR_SIR_4Fe-4S"/>
</dbReference>
<keyword evidence="6" id="KW-0411">Iron-sulfur</keyword>
<keyword evidence="4" id="KW-0560">Oxidoreductase</keyword>
<organism evidence="8 9">
    <name type="scientific">Paenirhodobacter populi</name>
    <dbReference type="NCBI Taxonomy" id="2306993"/>
    <lineage>
        <taxon>Bacteria</taxon>
        <taxon>Pseudomonadati</taxon>
        <taxon>Pseudomonadota</taxon>
        <taxon>Alphaproteobacteria</taxon>
        <taxon>Rhodobacterales</taxon>
        <taxon>Rhodobacter group</taxon>
        <taxon>Paenirhodobacter</taxon>
    </lineage>
</organism>
<gene>
    <name evidence="8" type="ORF">D2T33_04235</name>
</gene>
<keyword evidence="1" id="KW-0004">4Fe-4S</keyword>
<reference evidence="8 9" key="2">
    <citation type="submission" date="2019-01" db="EMBL/GenBank/DDBJ databases">
        <authorList>
            <person name="Li Y."/>
        </authorList>
    </citation>
    <scope>NUCLEOTIDE SEQUENCE [LARGE SCALE GENOMIC DNA]</scope>
    <source>
        <strain evidence="8 9">2D-5</strain>
    </source>
</reference>
<dbReference type="GO" id="GO:0046872">
    <property type="term" value="F:metal ion binding"/>
    <property type="evidence" value="ECO:0007669"/>
    <property type="project" value="UniProtKB-KW"/>
</dbReference>
<keyword evidence="5" id="KW-0408">Iron</keyword>
<dbReference type="PANTHER" id="PTHR32439:SF9">
    <property type="entry name" value="BLR3264 PROTEIN"/>
    <property type="match status" value="1"/>
</dbReference>